<keyword evidence="2 5" id="KW-0645">Protease</keyword>
<dbReference type="InterPro" id="IPR000671">
    <property type="entry name" value="Peptidase_A31"/>
</dbReference>
<dbReference type="NCBIfam" id="TIGR00072">
    <property type="entry name" value="hydrog_prot"/>
    <property type="match status" value="1"/>
</dbReference>
<proteinExistence type="inferred from homology"/>
<evidence type="ECO:0000256" key="4">
    <source>
        <dbReference type="ARBA" id="ARBA00022801"/>
    </source>
</evidence>
<evidence type="ECO:0000256" key="3">
    <source>
        <dbReference type="ARBA" id="ARBA00022750"/>
    </source>
</evidence>
<dbReference type="PANTHER" id="PTHR30302">
    <property type="entry name" value="HYDROGENASE 1 MATURATION PROTEASE"/>
    <property type="match status" value="1"/>
</dbReference>
<comment type="similarity">
    <text evidence="1">Belongs to the peptidase A31 family.</text>
</comment>
<keyword evidence="3" id="KW-0064">Aspartyl protease</keyword>
<evidence type="ECO:0000313" key="6">
    <source>
        <dbReference type="Proteomes" id="UP001206128"/>
    </source>
</evidence>
<dbReference type="RefSeq" id="WP_308203889.1">
    <property type="nucleotide sequence ID" value="NZ_JAMTCK010000001.1"/>
</dbReference>
<sequence length="268" mass="28537">MTSDASQPAVVVAGRRLRRGSRVRLRPGRRADILDLALRDQIAVVDAVEEDLDGRVHLVVTLAADPGRDLSARIGQRYFFGVDEVEPVDCPDEPAPIRVLVAGIGNVFLGDDGFGVEVVTQLRRLPQRAGVDVVDFGIRGMDLVYALTAGYQAAVLVDAAPRGERPGTVSLVEPTLDQEPGSVDAHGMDPVSVLRQARRHGPLPERVLLVACEPAHHPDPDDPTVLVELSEPVRAAVPSAVTLLSELLDELGVPPAESAGPTNRGDHG</sequence>
<evidence type="ECO:0000313" key="5">
    <source>
        <dbReference type="EMBL" id="MCP2163503.1"/>
    </source>
</evidence>
<dbReference type="GO" id="GO:0004190">
    <property type="term" value="F:aspartic-type endopeptidase activity"/>
    <property type="evidence" value="ECO:0007669"/>
    <property type="project" value="UniProtKB-KW"/>
</dbReference>
<dbReference type="PANTHER" id="PTHR30302:SF1">
    <property type="entry name" value="HYDROGENASE 2 MATURATION PROTEASE"/>
    <property type="match status" value="1"/>
</dbReference>
<organism evidence="5 6">
    <name type="scientific">Goodfellowiella coeruleoviolacea</name>
    <dbReference type="NCBI Taxonomy" id="334858"/>
    <lineage>
        <taxon>Bacteria</taxon>
        <taxon>Bacillati</taxon>
        <taxon>Actinomycetota</taxon>
        <taxon>Actinomycetes</taxon>
        <taxon>Pseudonocardiales</taxon>
        <taxon>Pseudonocardiaceae</taxon>
        <taxon>Goodfellowiella</taxon>
    </lineage>
</organism>
<dbReference type="PRINTS" id="PR00446">
    <property type="entry name" value="HYDRGNUPTAKE"/>
</dbReference>
<dbReference type="AlphaFoldDB" id="A0AAE3G925"/>
<evidence type="ECO:0000256" key="2">
    <source>
        <dbReference type="ARBA" id="ARBA00022670"/>
    </source>
</evidence>
<dbReference type="SUPFAM" id="SSF53163">
    <property type="entry name" value="HybD-like"/>
    <property type="match status" value="1"/>
</dbReference>
<dbReference type="GO" id="GO:0016485">
    <property type="term" value="P:protein processing"/>
    <property type="evidence" value="ECO:0007669"/>
    <property type="project" value="TreeGrafter"/>
</dbReference>
<accession>A0AAE3G925</accession>
<dbReference type="EMBL" id="JAMTCK010000001">
    <property type="protein sequence ID" value="MCP2163503.1"/>
    <property type="molecule type" value="Genomic_DNA"/>
</dbReference>
<comment type="caution">
    <text evidence="5">The sequence shown here is derived from an EMBL/GenBank/DDBJ whole genome shotgun (WGS) entry which is preliminary data.</text>
</comment>
<dbReference type="GO" id="GO:0008047">
    <property type="term" value="F:enzyme activator activity"/>
    <property type="evidence" value="ECO:0007669"/>
    <property type="project" value="InterPro"/>
</dbReference>
<dbReference type="Proteomes" id="UP001206128">
    <property type="component" value="Unassembled WGS sequence"/>
</dbReference>
<dbReference type="InterPro" id="IPR023430">
    <property type="entry name" value="Pept_HybD-like_dom_sf"/>
</dbReference>
<keyword evidence="6" id="KW-1185">Reference proteome</keyword>
<dbReference type="Pfam" id="PF01750">
    <property type="entry name" value="HycI"/>
    <property type="match status" value="1"/>
</dbReference>
<dbReference type="Gene3D" id="3.40.50.1450">
    <property type="entry name" value="HybD-like"/>
    <property type="match status" value="1"/>
</dbReference>
<gene>
    <name evidence="5" type="ORF">LX83_000343</name>
</gene>
<reference evidence="5" key="1">
    <citation type="submission" date="2022-06" db="EMBL/GenBank/DDBJ databases">
        <title>Genomic Encyclopedia of Archaeal and Bacterial Type Strains, Phase II (KMG-II): from individual species to whole genera.</title>
        <authorList>
            <person name="Goeker M."/>
        </authorList>
    </citation>
    <scope>NUCLEOTIDE SEQUENCE</scope>
    <source>
        <strain evidence="5">DSM 43935</strain>
    </source>
</reference>
<evidence type="ECO:0000256" key="1">
    <source>
        <dbReference type="ARBA" id="ARBA00006814"/>
    </source>
</evidence>
<keyword evidence="4" id="KW-0378">Hydrolase</keyword>
<protein>
    <submittedName>
        <fullName evidence="5">Hydrogenase maturation protease</fullName>
    </submittedName>
</protein>
<name>A0AAE3G925_9PSEU</name>